<dbReference type="GO" id="GO:0016989">
    <property type="term" value="F:sigma factor antagonist activity"/>
    <property type="evidence" value="ECO:0007669"/>
    <property type="project" value="TreeGrafter"/>
</dbReference>
<dbReference type="RefSeq" id="WP_009281544.1">
    <property type="nucleotide sequence ID" value="NZ_CAIT01000006.1"/>
</dbReference>
<dbReference type="PANTHER" id="PTHR30273">
    <property type="entry name" value="PERIPLASMIC SIGNAL SENSOR AND SIGMA FACTOR ACTIVATOR FECR-RELATED"/>
    <property type="match status" value="1"/>
</dbReference>
<dbReference type="STRING" id="1185876.BN8_02008"/>
<dbReference type="InterPro" id="IPR006860">
    <property type="entry name" value="FecR"/>
</dbReference>
<dbReference type="InterPro" id="IPR032508">
    <property type="entry name" value="FecR_C"/>
</dbReference>
<dbReference type="Proteomes" id="UP000009309">
    <property type="component" value="Unassembled WGS sequence"/>
</dbReference>
<evidence type="ECO:0000259" key="2">
    <source>
        <dbReference type="Pfam" id="PF04773"/>
    </source>
</evidence>
<feature type="domain" description="Protein FecR C-terminal" evidence="3">
    <location>
        <begin position="266"/>
        <end position="332"/>
    </location>
</feature>
<dbReference type="Pfam" id="PF04773">
    <property type="entry name" value="FecR"/>
    <property type="match status" value="1"/>
</dbReference>
<dbReference type="EMBL" id="CAIT01000006">
    <property type="protein sequence ID" value="CCH52960.1"/>
    <property type="molecule type" value="Genomic_DNA"/>
</dbReference>
<evidence type="ECO:0000313" key="5">
    <source>
        <dbReference type="Proteomes" id="UP000009309"/>
    </source>
</evidence>
<dbReference type="PIRSF" id="PIRSF018266">
    <property type="entry name" value="FecR"/>
    <property type="match status" value="1"/>
</dbReference>
<dbReference type="eggNOG" id="COG3712">
    <property type="taxonomic scope" value="Bacteria"/>
</dbReference>
<gene>
    <name evidence="4" type="ORF">BN8_02008</name>
</gene>
<dbReference type="Pfam" id="PF16344">
    <property type="entry name" value="FecR_C"/>
    <property type="match status" value="1"/>
</dbReference>
<sequence length="338" mass="38706">MEPNQVGPDQAKTLLWTFFAGRATPLQKQLLVDWLREEKNQELYYQALHEWEKSHPQLIPDTIGDWHRLLDRLTNASPAPTSSAEDIVRPLASHRTGFRWWMAAAAALLIGFTGWWKQDRLLYRTYATAYGEIRRFELPDGSHVTLNANSTLRFPRFLALQNTREARLQGEAEFSVIHTVDHRPFLVHTPDQLEVRVLGTEFIVYSRNRGSKVVLNRGKVTLRSLKTRQPALTIRPGDVVLVDRRGSFRLRTGEPLADHAAWKEQRFVFNRTPLVDIARQIKERFGLEVQLADSAIATRQLSGNYPAQNADDVLTMLTQVLNLRADRQGNVVRLSAMP</sequence>
<protein>
    <submittedName>
        <fullName evidence="4">Anti-FecI sigma factor, FecR</fullName>
    </submittedName>
</protein>
<dbReference type="InterPro" id="IPR012373">
    <property type="entry name" value="Ferrdict_sens_TM"/>
</dbReference>
<accession>I2GGD5</accession>
<proteinExistence type="predicted"/>
<evidence type="ECO:0000313" key="4">
    <source>
        <dbReference type="EMBL" id="CCH52960.1"/>
    </source>
</evidence>
<dbReference type="Gene3D" id="3.55.50.30">
    <property type="match status" value="1"/>
</dbReference>
<keyword evidence="1" id="KW-0472">Membrane</keyword>
<keyword evidence="5" id="KW-1185">Reference proteome</keyword>
<comment type="caution">
    <text evidence="4">The sequence shown here is derived from an EMBL/GenBank/DDBJ whole genome shotgun (WGS) entry which is preliminary data.</text>
</comment>
<name>I2GGD5_9BACT</name>
<evidence type="ECO:0000259" key="3">
    <source>
        <dbReference type="Pfam" id="PF16344"/>
    </source>
</evidence>
<dbReference type="OrthoDB" id="1523489at2"/>
<reference evidence="4 5" key="1">
    <citation type="journal article" date="2012" name="J. Bacteriol.">
        <title>Genome Sequence of the Filamentous Bacterium Fibrisoma limi BUZ 3T.</title>
        <authorList>
            <person name="Filippini M."/>
            <person name="Qi W."/>
            <person name="Jaenicke S."/>
            <person name="Goesmann A."/>
            <person name="Smits T.H."/>
            <person name="Bagheri H.C."/>
        </authorList>
    </citation>
    <scope>NUCLEOTIDE SEQUENCE [LARGE SCALE GENOMIC DNA]</scope>
    <source>
        <strain evidence="5">BUZ 3T</strain>
    </source>
</reference>
<dbReference type="Gene3D" id="2.60.120.1440">
    <property type="match status" value="1"/>
</dbReference>
<feature type="transmembrane region" description="Helical" evidence="1">
    <location>
        <begin position="98"/>
        <end position="116"/>
    </location>
</feature>
<keyword evidence="1" id="KW-1133">Transmembrane helix</keyword>
<organism evidence="4 5">
    <name type="scientific">Fibrisoma limi BUZ 3</name>
    <dbReference type="NCBI Taxonomy" id="1185876"/>
    <lineage>
        <taxon>Bacteria</taxon>
        <taxon>Pseudomonadati</taxon>
        <taxon>Bacteroidota</taxon>
        <taxon>Cytophagia</taxon>
        <taxon>Cytophagales</taxon>
        <taxon>Spirosomataceae</taxon>
        <taxon>Fibrisoma</taxon>
    </lineage>
</organism>
<dbReference type="PANTHER" id="PTHR30273:SF2">
    <property type="entry name" value="PROTEIN FECR"/>
    <property type="match status" value="1"/>
</dbReference>
<feature type="domain" description="FecR protein" evidence="2">
    <location>
        <begin position="125"/>
        <end position="220"/>
    </location>
</feature>
<evidence type="ECO:0000256" key="1">
    <source>
        <dbReference type="SAM" id="Phobius"/>
    </source>
</evidence>
<dbReference type="AlphaFoldDB" id="I2GGD5"/>
<keyword evidence="1" id="KW-0812">Transmembrane</keyword>